<organism evidence="1 2">
    <name type="scientific">Psychrosphaera aquimarina</name>
    <dbReference type="NCBI Taxonomy" id="2044854"/>
    <lineage>
        <taxon>Bacteria</taxon>
        <taxon>Pseudomonadati</taxon>
        <taxon>Pseudomonadota</taxon>
        <taxon>Gammaproteobacteria</taxon>
        <taxon>Alteromonadales</taxon>
        <taxon>Pseudoalteromonadaceae</taxon>
        <taxon>Psychrosphaera</taxon>
    </lineage>
</organism>
<protein>
    <submittedName>
        <fullName evidence="1">Uncharacterized protein</fullName>
    </submittedName>
</protein>
<reference evidence="1 2" key="1">
    <citation type="submission" date="2023-10" db="EMBL/GenBank/DDBJ databases">
        <title>Psychrosphaera aquimaarina strain SW33 isolated from seawater.</title>
        <authorList>
            <person name="Bayburt H."/>
            <person name="Kim J.M."/>
            <person name="Choi B.J."/>
            <person name="Jeon C.O."/>
        </authorList>
    </citation>
    <scope>NUCLEOTIDE SEQUENCE [LARGE SCALE GENOMIC DNA]</scope>
    <source>
        <strain evidence="1 2">KCTC 52743</strain>
    </source>
</reference>
<proteinExistence type="predicted"/>
<gene>
    <name evidence="1" type="ORF">RT723_01830</name>
</gene>
<name>A0ABU3QWG0_9GAMM</name>
<dbReference type="EMBL" id="JAWCUA010000001">
    <property type="protein sequence ID" value="MDU0111766.1"/>
    <property type="molecule type" value="Genomic_DNA"/>
</dbReference>
<comment type="caution">
    <text evidence="1">The sequence shown here is derived from an EMBL/GenBank/DDBJ whole genome shotgun (WGS) entry which is preliminary data.</text>
</comment>
<evidence type="ECO:0000313" key="2">
    <source>
        <dbReference type="Proteomes" id="UP001257914"/>
    </source>
</evidence>
<dbReference type="RefSeq" id="WP_315945658.1">
    <property type="nucleotide sequence ID" value="NZ_JAWCUA010000001.1"/>
</dbReference>
<evidence type="ECO:0000313" key="1">
    <source>
        <dbReference type="EMBL" id="MDU0111766.1"/>
    </source>
</evidence>
<sequence>MYCPKLIANFDELSGGELRLLNDARTTDIVRAARKKYVELGEIEEPIKSQK</sequence>
<keyword evidence="2" id="KW-1185">Reference proteome</keyword>
<accession>A0ABU3QWG0</accession>
<dbReference type="Proteomes" id="UP001257914">
    <property type="component" value="Unassembled WGS sequence"/>
</dbReference>